<dbReference type="InterPro" id="IPR056599">
    <property type="entry name" value="AAA_lid_fung"/>
</dbReference>
<dbReference type="InterPro" id="IPR003959">
    <property type="entry name" value="ATPase_AAA_core"/>
</dbReference>
<dbReference type="SUPFAM" id="SSF52540">
    <property type="entry name" value="P-loop containing nucleoside triphosphate hydrolases"/>
    <property type="match status" value="1"/>
</dbReference>
<dbReference type="PANTHER" id="PTHR46411:SF2">
    <property type="entry name" value="AAA+ ATPASE DOMAIN-CONTAINING PROTEIN"/>
    <property type="match status" value="1"/>
</dbReference>
<organism evidence="3 4">
    <name type="scientific">Xylaria flabelliformis</name>
    <dbReference type="NCBI Taxonomy" id="2512241"/>
    <lineage>
        <taxon>Eukaryota</taxon>
        <taxon>Fungi</taxon>
        <taxon>Dikarya</taxon>
        <taxon>Ascomycota</taxon>
        <taxon>Pezizomycotina</taxon>
        <taxon>Sordariomycetes</taxon>
        <taxon>Xylariomycetidae</taxon>
        <taxon>Xylariales</taxon>
        <taxon>Xylariaceae</taxon>
        <taxon>Xylaria</taxon>
    </lineage>
</organism>
<dbReference type="InterPro" id="IPR027417">
    <property type="entry name" value="P-loop_NTPase"/>
</dbReference>
<dbReference type="GO" id="GO:0016887">
    <property type="term" value="F:ATP hydrolysis activity"/>
    <property type="evidence" value="ECO:0007669"/>
    <property type="project" value="InterPro"/>
</dbReference>
<dbReference type="Pfam" id="PF23232">
    <property type="entry name" value="AAA_lid_13"/>
    <property type="match status" value="1"/>
</dbReference>
<dbReference type="SMART" id="SM00382">
    <property type="entry name" value="AAA"/>
    <property type="match status" value="1"/>
</dbReference>
<dbReference type="OrthoDB" id="10042665at2759"/>
<keyword evidence="4" id="KW-1185">Reference proteome</keyword>
<dbReference type="Proteomes" id="UP000319160">
    <property type="component" value="Unassembled WGS sequence"/>
</dbReference>
<evidence type="ECO:0000313" key="4">
    <source>
        <dbReference type="Proteomes" id="UP000319160"/>
    </source>
</evidence>
<evidence type="ECO:0000256" key="1">
    <source>
        <dbReference type="SAM" id="MobiDB-lite"/>
    </source>
</evidence>
<evidence type="ECO:0000259" key="2">
    <source>
        <dbReference type="SMART" id="SM00382"/>
    </source>
</evidence>
<dbReference type="InterPro" id="IPR054289">
    <property type="entry name" value="DUF7025"/>
</dbReference>
<dbReference type="Pfam" id="PF22942">
    <property type="entry name" value="DUF7025"/>
    <property type="match status" value="1"/>
</dbReference>
<protein>
    <recommendedName>
        <fullName evidence="2">AAA+ ATPase domain-containing protein</fullName>
    </recommendedName>
</protein>
<dbReference type="InterPro" id="IPR003593">
    <property type="entry name" value="AAA+_ATPase"/>
</dbReference>
<reference evidence="4" key="1">
    <citation type="submission" date="2019-06" db="EMBL/GenBank/DDBJ databases">
        <title>Draft genome sequence of the griseofulvin-producing fungus Xylaria cubensis strain G536.</title>
        <authorList>
            <person name="Mead M.E."/>
            <person name="Raja H.A."/>
            <person name="Steenwyk J.L."/>
            <person name="Knowles S.L."/>
            <person name="Oberlies N.H."/>
            <person name="Rokas A."/>
        </authorList>
    </citation>
    <scope>NUCLEOTIDE SEQUENCE [LARGE SCALE GENOMIC DNA]</scope>
    <source>
        <strain evidence="4">G536</strain>
    </source>
</reference>
<sequence>MKSQELTREPGNGYDTSLLGRKRPLDDPTTDDASSSEDKDEPYRAEKRACSDPALTGSSKELSTLVVHCVNCVTKTSGHRSHLQRALYLDRPRLFKGDSGASTLRGRVPIHSIEQYVDTHEGFGLVIVKTYDCVDYHNHIQDAFVRLPRPNHPPIPEDIRPYFNVLRDTCSFAVARDEAIAPSESLEKVLKQLAKLDSVLSDCYTNLKPPYLQVYHTRTRMRELARDKLDESKAALVFLLLDYVVESFGPEYQEAEALFSKGLVTKKHLVKLYGPNEVLVTIEEDEPVGYLSMKCPVQAGSPFTLSCYKWTFDGQFRKEERMLTVGWPSDGRGPIRISSLNAYPLRHDPTKQLEMILRNRGTMFWACRKRCFVGYDAPTASFDIQVSNPRYVVDISTYKELHDKDKDQAVKARDDLGEEAMNRQKPPEDPFLLLLPPKILGFGLHDKKWKNLFVKHLNPVQWNKKAFEQLVLDPQKKELIEAMVRTHINSSITTDVIEGKGKGLIILLHGGPGTGKTLTAESVAELAEKPLYRVTCGDIGTDPESVERYLESVLYIGTIWKAVVLLDESDVFLEEREKTDLQRNALVSVFLRVLEYYEGILILTSNRVGIFDEAFKSRVQLTLHYPPLDAKGRWQIWDNFIKLLRKQQEQATTQASNRNTGLADGERVNTEELRDKIDVLAKENLNGRQIRNAITSARRLARFRDRPLSYAHLDQTIRVVDEFEKYIEKTHGHNARDYARATGVRLE</sequence>
<dbReference type="EMBL" id="VFLP01000064">
    <property type="protein sequence ID" value="TRX89657.1"/>
    <property type="molecule type" value="Genomic_DNA"/>
</dbReference>
<gene>
    <name evidence="3" type="ORF">FHL15_009407</name>
</gene>
<feature type="domain" description="AAA+ ATPase" evidence="2">
    <location>
        <begin position="502"/>
        <end position="629"/>
    </location>
</feature>
<dbReference type="Pfam" id="PF00004">
    <property type="entry name" value="AAA"/>
    <property type="match status" value="1"/>
</dbReference>
<dbReference type="AlphaFoldDB" id="A0A553HNZ2"/>
<feature type="compositionally biased region" description="Acidic residues" evidence="1">
    <location>
        <begin position="28"/>
        <end position="40"/>
    </location>
</feature>
<proteinExistence type="predicted"/>
<feature type="region of interest" description="Disordered" evidence="1">
    <location>
        <begin position="1"/>
        <end position="56"/>
    </location>
</feature>
<dbReference type="PANTHER" id="PTHR46411">
    <property type="entry name" value="FAMILY ATPASE, PUTATIVE-RELATED"/>
    <property type="match status" value="1"/>
</dbReference>
<comment type="caution">
    <text evidence="3">The sequence shown here is derived from an EMBL/GenBank/DDBJ whole genome shotgun (WGS) entry which is preliminary data.</text>
</comment>
<dbReference type="Gene3D" id="3.40.50.300">
    <property type="entry name" value="P-loop containing nucleotide triphosphate hydrolases"/>
    <property type="match status" value="1"/>
</dbReference>
<dbReference type="GO" id="GO:0005524">
    <property type="term" value="F:ATP binding"/>
    <property type="evidence" value="ECO:0007669"/>
    <property type="project" value="InterPro"/>
</dbReference>
<evidence type="ECO:0000313" key="3">
    <source>
        <dbReference type="EMBL" id="TRX89657.1"/>
    </source>
</evidence>
<feature type="compositionally biased region" description="Basic and acidic residues" evidence="1">
    <location>
        <begin position="41"/>
        <end position="50"/>
    </location>
</feature>
<accession>A0A553HNZ2</accession>
<name>A0A553HNZ2_9PEZI</name>